<dbReference type="InterPro" id="IPR036249">
    <property type="entry name" value="Thioredoxin-like_sf"/>
</dbReference>
<dbReference type="InterPro" id="IPR006660">
    <property type="entry name" value="Arsenate_reductase-like"/>
</dbReference>
<dbReference type="Proteomes" id="UP000595917">
    <property type="component" value="Chromosome"/>
</dbReference>
<dbReference type="KEGG" id="bhc:JFL75_10350"/>
<gene>
    <name evidence="3" type="ORF">JFL75_10350</name>
</gene>
<organism evidence="3 4">
    <name type="scientific">Breznakiella homolactica</name>
    <dbReference type="NCBI Taxonomy" id="2798577"/>
    <lineage>
        <taxon>Bacteria</taxon>
        <taxon>Pseudomonadati</taxon>
        <taxon>Spirochaetota</taxon>
        <taxon>Spirochaetia</taxon>
        <taxon>Spirochaetales</taxon>
        <taxon>Breznakiellaceae</taxon>
        <taxon>Breznakiella</taxon>
    </lineage>
</organism>
<evidence type="ECO:0000313" key="4">
    <source>
        <dbReference type="Proteomes" id="UP000595917"/>
    </source>
</evidence>
<accession>A0A7T7XJ51</accession>
<dbReference type="RefSeq" id="WP_215624670.1">
    <property type="nucleotide sequence ID" value="NZ_CP067089.2"/>
</dbReference>
<keyword evidence="4" id="KW-1185">Reference proteome</keyword>
<dbReference type="PANTHER" id="PTHR30041:SF8">
    <property type="entry name" value="PROTEIN YFFB"/>
    <property type="match status" value="1"/>
</dbReference>
<evidence type="ECO:0000256" key="1">
    <source>
        <dbReference type="ARBA" id="ARBA00007198"/>
    </source>
</evidence>
<dbReference type="PROSITE" id="PS51353">
    <property type="entry name" value="ARSC"/>
    <property type="match status" value="1"/>
</dbReference>
<dbReference type="EMBL" id="CP067089">
    <property type="protein sequence ID" value="QQO07365.1"/>
    <property type="molecule type" value="Genomic_DNA"/>
</dbReference>
<reference evidence="3" key="1">
    <citation type="submission" date="2021-01" db="EMBL/GenBank/DDBJ databases">
        <title>Description of Breznakiella homolactica.</title>
        <authorList>
            <person name="Song Y."/>
            <person name="Brune A."/>
        </authorList>
    </citation>
    <scope>NUCLEOTIDE SEQUENCE</scope>
    <source>
        <strain evidence="3">RmG30</strain>
    </source>
</reference>
<name>A0A7T7XJ51_9SPIR</name>
<dbReference type="PANTHER" id="PTHR30041">
    <property type="entry name" value="ARSENATE REDUCTASE"/>
    <property type="match status" value="1"/>
</dbReference>
<dbReference type="Gene3D" id="3.40.30.10">
    <property type="entry name" value="Glutaredoxin"/>
    <property type="match status" value="1"/>
</dbReference>
<dbReference type="SUPFAM" id="SSF52833">
    <property type="entry name" value="Thioredoxin-like"/>
    <property type="match status" value="1"/>
</dbReference>
<evidence type="ECO:0000256" key="2">
    <source>
        <dbReference type="PROSITE-ProRule" id="PRU01282"/>
    </source>
</evidence>
<evidence type="ECO:0000313" key="3">
    <source>
        <dbReference type="EMBL" id="QQO07365.1"/>
    </source>
</evidence>
<proteinExistence type="inferred from homology"/>
<comment type="similarity">
    <text evidence="1 2">Belongs to the ArsC family.</text>
</comment>
<protein>
    <submittedName>
        <fullName evidence="3">Glutaredoxin</fullName>
    </submittedName>
</protein>
<sequence length="114" mass="12501">MIQIFGTKKCRNTQKALRFFSDRGIEVQFRDLSVKPPSPGELDDMAKAAGGYDILIDLSGPAAEQRGLRYMDYDAREILLEDPALYKTPLVRPGKGLAAAGPDEAAWKGMVKTA</sequence>
<dbReference type="AlphaFoldDB" id="A0A7T7XJ51"/>